<evidence type="ECO:0000256" key="1">
    <source>
        <dbReference type="SAM" id="Phobius"/>
    </source>
</evidence>
<keyword evidence="3" id="KW-1185">Reference proteome</keyword>
<evidence type="ECO:0000313" key="2">
    <source>
        <dbReference type="EMBL" id="MDY4345720.1"/>
    </source>
</evidence>
<evidence type="ECO:0000313" key="3">
    <source>
        <dbReference type="Proteomes" id="UP001280591"/>
    </source>
</evidence>
<name>A0ABU5FXV1_9STRE</name>
<proteinExistence type="predicted"/>
<sequence length="96" mass="11651">MREMKLLIYSTFAFMLFLILSVNFIDILIPLPDTETKTVQKIDETIYHFYLKDGIVTGKFYNDDGYFLVVYNEKSKDFEIEKVEEKYWEHQQIDQY</sequence>
<keyword evidence="1" id="KW-1133">Transmembrane helix</keyword>
<evidence type="ECO:0008006" key="4">
    <source>
        <dbReference type="Google" id="ProtNLM"/>
    </source>
</evidence>
<accession>A0ABU5FXV1</accession>
<organism evidence="2 3">
    <name type="scientific">Streptococcus fermentans</name>
    <dbReference type="NCBI Taxonomy" id="3095082"/>
    <lineage>
        <taxon>Bacteria</taxon>
        <taxon>Bacillati</taxon>
        <taxon>Bacillota</taxon>
        <taxon>Bacilli</taxon>
        <taxon>Lactobacillales</taxon>
        <taxon>Streptococcaceae</taxon>
        <taxon>Streptococcus</taxon>
    </lineage>
</organism>
<keyword evidence="1" id="KW-0812">Transmembrane</keyword>
<dbReference type="RefSeq" id="WP_320692496.1">
    <property type="nucleotide sequence ID" value="NZ_JAXHDP010000002.1"/>
</dbReference>
<keyword evidence="1" id="KW-0472">Membrane</keyword>
<dbReference type="Proteomes" id="UP001280591">
    <property type="component" value="Unassembled WGS sequence"/>
</dbReference>
<gene>
    <name evidence="2" type="ORF">SPC81_03745</name>
</gene>
<feature type="transmembrane region" description="Helical" evidence="1">
    <location>
        <begin position="6"/>
        <end position="31"/>
    </location>
</feature>
<reference evidence="2 3" key="1">
    <citation type="submission" date="2023-11" db="EMBL/GenBank/DDBJ databases">
        <title>Streptococcus wuxiensis sp. nov., Streptococcus jiangnanensis sp. nov., Streptococcus fermentans sp. nov., three novel members of the genus Streptococcus isolated from breast milk.</title>
        <authorList>
            <person name="Zhou Y."/>
            <person name="Yang B."/>
        </authorList>
    </citation>
    <scope>NUCLEOTIDE SEQUENCE [LARGE SCALE GENOMIC DNA]</scope>
    <source>
        <strain evidence="2 3">BJSWXB5TM5</strain>
    </source>
</reference>
<dbReference type="EMBL" id="JAXHDP010000002">
    <property type="protein sequence ID" value="MDY4345720.1"/>
    <property type="molecule type" value="Genomic_DNA"/>
</dbReference>
<protein>
    <recommendedName>
        <fullName evidence="4">DUF3139 domain-containing protein</fullName>
    </recommendedName>
</protein>
<comment type="caution">
    <text evidence="2">The sequence shown here is derived from an EMBL/GenBank/DDBJ whole genome shotgun (WGS) entry which is preliminary data.</text>
</comment>